<dbReference type="SUPFAM" id="SSF52091">
    <property type="entry name" value="SpoIIaa-like"/>
    <property type="match status" value="1"/>
</dbReference>
<evidence type="ECO:0000313" key="3">
    <source>
        <dbReference type="Proteomes" id="UP001596972"/>
    </source>
</evidence>
<gene>
    <name evidence="2" type="ORF">ACFQ11_02465</name>
</gene>
<dbReference type="PROSITE" id="PS50801">
    <property type="entry name" value="STAS"/>
    <property type="match status" value="1"/>
</dbReference>
<accession>A0ABW3EFY9</accession>
<organism evidence="2 3">
    <name type="scientific">Actinomadura sediminis</name>
    <dbReference type="NCBI Taxonomy" id="1038904"/>
    <lineage>
        <taxon>Bacteria</taxon>
        <taxon>Bacillati</taxon>
        <taxon>Actinomycetota</taxon>
        <taxon>Actinomycetes</taxon>
        <taxon>Streptosporangiales</taxon>
        <taxon>Thermomonosporaceae</taxon>
        <taxon>Actinomadura</taxon>
    </lineage>
</organism>
<dbReference type="Pfam" id="PF14417">
    <property type="entry name" value="MEDS"/>
    <property type="match status" value="1"/>
</dbReference>
<dbReference type="RefSeq" id="WP_378296063.1">
    <property type="nucleotide sequence ID" value="NZ_JBHTJA010000002.1"/>
</dbReference>
<dbReference type="Proteomes" id="UP001596972">
    <property type="component" value="Unassembled WGS sequence"/>
</dbReference>
<dbReference type="CDD" id="cd07043">
    <property type="entry name" value="STAS_anti-anti-sigma_factors"/>
    <property type="match status" value="1"/>
</dbReference>
<name>A0ABW3EFY9_9ACTN</name>
<protein>
    <submittedName>
        <fullName evidence="2">MEDS domain-containing protein</fullName>
    </submittedName>
</protein>
<dbReference type="Gene3D" id="3.30.750.24">
    <property type="entry name" value="STAS domain"/>
    <property type="match status" value="1"/>
</dbReference>
<dbReference type="InterPro" id="IPR025847">
    <property type="entry name" value="MEDS_domain"/>
</dbReference>
<dbReference type="Pfam" id="PF13466">
    <property type="entry name" value="STAS_2"/>
    <property type="match status" value="1"/>
</dbReference>
<dbReference type="InterPro" id="IPR002645">
    <property type="entry name" value="STAS_dom"/>
</dbReference>
<comment type="caution">
    <text evidence="2">The sequence shown here is derived from an EMBL/GenBank/DDBJ whole genome shotgun (WGS) entry which is preliminary data.</text>
</comment>
<evidence type="ECO:0000259" key="1">
    <source>
        <dbReference type="PROSITE" id="PS50801"/>
    </source>
</evidence>
<dbReference type="EMBL" id="JBHTJA010000002">
    <property type="protein sequence ID" value="MFD0899243.1"/>
    <property type="molecule type" value="Genomic_DNA"/>
</dbReference>
<evidence type="ECO:0000313" key="2">
    <source>
        <dbReference type="EMBL" id="MFD0899243.1"/>
    </source>
</evidence>
<sequence>MTGQQPPATSPHRMTDTELDTVLNNAGQQLETGLRQSIDTDAHLSSTLAGVNLKRPRKAFERLTKRPVSSIRPGDHAWLAFSNKPERDRVIGAFIREAFDTNEKVVYITNGDPGQLAGVLPNYGYNLPVLTRTGQLRFIPREEACLDSRGRFDHDQMTQTLEEQVGEAFDQGYRAVRITTDLTWTLNKSAASDLTRILHSEERFSEKVFATSMAMVICQVDRRRCTQEELAALEDAHEFLVEANPEYDDGVLRITRTFAPPGLRIDGEVDAARLTILNELLKMTNFSDEPVHLDLSRLAFIDLGGLNMLAHHASQLPKHAPLILDDVSPEVMSVIEMIGWHRLPGLLVGRR</sequence>
<dbReference type="InterPro" id="IPR058548">
    <property type="entry name" value="MlaB-like_STAS"/>
</dbReference>
<reference evidence="3" key="1">
    <citation type="journal article" date="2019" name="Int. J. Syst. Evol. Microbiol.">
        <title>The Global Catalogue of Microorganisms (GCM) 10K type strain sequencing project: providing services to taxonomists for standard genome sequencing and annotation.</title>
        <authorList>
            <consortium name="The Broad Institute Genomics Platform"/>
            <consortium name="The Broad Institute Genome Sequencing Center for Infectious Disease"/>
            <person name="Wu L."/>
            <person name="Ma J."/>
        </authorList>
    </citation>
    <scope>NUCLEOTIDE SEQUENCE [LARGE SCALE GENOMIC DNA]</scope>
    <source>
        <strain evidence="3">JCM 31202</strain>
    </source>
</reference>
<feature type="domain" description="STAS" evidence="1">
    <location>
        <begin position="263"/>
        <end position="351"/>
    </location>
</feature>
<dbReference type="InterPro" id="IPR036513">
    <property type="entry name" value="STAS_dom_sf"/>
</dbReference>
<proteinExistence type="predicted"/>
<keyword evidence="3" id="KW-1185">Reference proteome</keyword>